<dbReference type="Pfam" id="PF08240">
    <property type="entry name" value="ADH_N"/>
    <property type="match status" value="1"/>
</dbReference>
<dbReference type="SUPFAM" id="SSF51735">
    <property type="entry name" value="NAD(P)-binding Rossmann-fold domains"/>
    <property type="match status" value="1"/>
</dbReference>
<sequence>MPRAVVFESYGGPEVLNVVDVPRPEPEPGQIRVRVTAAGLNPYDSKVRSGAMSGGKPITRPRRVGTDFAGVIDGFGGHSDLFTGGERVVGQATGAAADFVLATAEKLVVLPDHVDDVTGAAIGVVGTTAVRTLGLVDLQPGQVLLLHAAAGGVGSFVTQLAVERGATVIGTASAANQDYLRSLGAVPVVYGDGWVERVRAVLDRPDGPDQVDAVIDAAGRGVVEGSLTLVRDGGPIVTIADFAASGPNVHVSTGGEPGFEHALVDAVAAVSRGAVTVRVAATYPLEQVREAFTDVDGGSSTGKVVLTLG</sequence>
<dbReference type="Pfam" id="PF13602">
    <property type="entry name" value="ADH_zinc_N_2"/>
    <property type="match status" value="1"/>
</dbReference>
<accession>A0A4U6QAH2</accession>
<dbReference type="InterPro" id="IPR011032">
    <property type="entry name" value="GroES-like_sf"/>
</dbReference>
<dbReference type="PANTHER" id="PTHR44154:SF1">
    <property type="entry name" value="QUINONE OXIDOREDUCTASE"/>
    <property type="match status" value="1"/>
</dbReference>
<evidence type="ECO:0000313" key="4">
    <source>
        <dbReference type="Proteomes" id="UP000306985"/>
    </source>
</evidence>
<dbReference type="OrthoDB" id="9801186at2"/>
<dbReference type="InterPro" id="IPR036291">
    <property type="entry name" value="NAD(P)-bd_dom_sf"/>
</dbReference>
<dbReference type="InterPro" id="IPR051603">
    <property type="entry name" value="Zinc-ADH_QOR/CCCR"/>
</dbReference>
<dbReference type="SUPFAM" id="SSF50129">
    <property type="entry name" value="GroES-like"/>
    <property type="match status" value="1"/>
</dbReference>
<dbReference type="EMBL" id="SZZH01000006">
    <property type="protein sequence ID" value="TKV56964.1"/>
    <property type="molecule type" value="Genomic_DNA"/>
</dbReference>
<dbReference type="GO" id="GO:0016491">
    <property type="term" value="F:oxidoreductase activity"/>
    <property type="evidence" value="ECO:0007669"/>
    <property type="project" value="InterPro"/>
</dbReference>
<protein>
    <submittedName>
        <fullName evidence="3">NADP-dependent oxidoreductase</fullName>
    </submittedName>
</protein>
<name>A0A4U6QAH2_9ACTN</name>
<comment type="caution">
    <text evidence="3">The sequence shown here is derived from an EMBL/GenBank/DDBJ whole genome shotgun (WGS) entry which is preliminary data.</text>
</comment>
<dbReference type="Proteomes" id="UP000306985">
    <property type="component" value="Unassembled WGS sequence"/>
</dbReference>
<keyword evidence="1" id="KW-0521">NADP</keyword>
<evidence type="ECO:0000313" key="3">
    <source>
        <dbReference type="EMBL" id="TKV56964.1"/>
    </source>
</evidence>
<proteinExistence type="predicted"/>
<evidence type="ECO:0000259" key="2">
    <source>
        <dbReference type="SMART" id="SM00829"/>
    </source>
</evidence>
<dbReference type="PANTHER" id="PTHR44154">
    <property type="entry name" value="QUINONE OXIDOREDUCTASE"/>
    <property type="match status" value="1"/>
</dbReference>
<dbReference type="InterPro" id="IPR020843">
    <property type="entry name" value="ER"/>
</dbReference>
<evidence type="ECO:0000256" key="1">
    <source>
        <dbReference type="ARBA" id="ARBA00022857"/>
    </source>
</evidence>
<dbReference type="RefSeq" id="WP_137451351.1">
    <property type="nucleotide sequence ID" value="NZ_SZZH01000006.1"/>
</dbReference>
<dbReference type="CDD" id="cd05289">
    <property type="entry name" value="MDR_like_2"/>
    <property type="match status" value="1"/>
</dbReference>
<dbReference type="SMART" id="SM00829">
    <property type="entry name" value="PKS_ER"/>
    <property type="match status" value="1"/>
</dbReference>
<keyword evidence="4" id="KW-1185">Reference proteome</keyword>
<feature type="domain" description="Enoyl reductase (ER)" evidence="2">
    <location>
        <begin position="11"/>
        <end position="306"/>
    </location>
</feature>
<dbReference type="Gene3D" id="3.90.180.10">
    <property type="entry name" value="Medium-chain alcohol dehydrogenases, catalytic domain"/>
    <property type="match status" value="1"/>
</dbReference>
<dbReference type="Gene3D" id="3.40.50.720">
    <property type="entry name" value="NAD(P)-binding Rossmann-like Domain"/>
    <property type="match status" value="1"/>
</dbReference>
<gene>
    <name evidence="3" type="ORF">FDO65_19235</name>
</gene>
<dbReference type="AlphaFoldDB" id="A0A4U6QAH2"/>
<dbReference type="InterPro" id="IPR013154">
    <property type="entry name" value="ADH-like_N"/>
</dbReference>
<organism evidence="3 4">
    <name type="scientific">Nakamurella flava</name>
    <dbReference type="NCBI Taxonomy" id="2576308"/>
    <lineage>
        <taxon>Bacteria</taxon>
        <taxon>Bacillati</taxon>
        <taxon>Actinomycetota</taxon>
        <taxon>Actinomycetes</taxon>
        <taxon>Nakamurellales</taxon>
        <taxon>Nakamurellaceae</taxon>
        <taxon>Nakamurella</taxon>
    </lineage>
</organism>
<reference evidence="3 4" key="1">
    <citation type="submission" date="2019-05" db="EMBL/GenBank/DDBJ databases">
        <title>Nakamurella sp. N5BH11, whole genome shotgun sequence.</title>
        <authorList>
            <person name="Tuo L."/>
        </authorList>
    </citation>
    <scope>NUCLEOTIDE SEQUENCE [LARGE SCALE GENOMIC DNA]</scope>
    <source>
        <strain evidence="3 4">N5BH11</strain>
    </source>
</reference>